<dbReference type="Proteomes" id="UP000005206">
    <property type="component" value="Chromosome 3"/>
</dbReference>
<keyword evidence="4" id="KW-1185">Reference proteome</keyword>
<keyword evidence="2" id="KW-1133">Transmembrane helix</keyword>
<dbReference type="STRING" id="660122.C7ZFL0"/>
<proteinExistence type="predicted"/>
<dbReference type="EMBL" id="GG698923">
    <property type="protein sequence ID" value="EEU37262.1"/>
    <property type="molecule type" value="Genomic_DNA"/>
</dbReference>
<organism evidence="3 4">
    <name type="scientific">Fusarium vanettenii (strain ATCC MYA-4622 / CBS 123669 / FGSC 9596 / NRRL 45880 / 77-13-4)</name>
    <name type="common">Fusarium solani subsp. pisi</name>
    <dbReference type="NCBI Taxonomy" id="660122"/>
    <lineage>
        <taxon>Eukaryota</taxon>
        <taxon>Fungi</taxon>
        <taxon>Dikarya</taxon>
        <taxon>Ascomycota</taxon>
        <taxon>Pezizomycotina</taxon>
        <taxon>Sordariomycetes</taxon>
        <taxon>Hypocreomycetidae</taxon>
        <taxon>Hypocreales</taxon>
        <taxon>Nectriaceae</taxon>
        <taxon>Fusarium</taxon>
        <taxon>Fusarium solani species complex</taxon>
        <taxon>Fusarium vanettenii</taxon>
    </lineage>
</organism>
<gene>
    <name evidence="3" type="ORF">NECHADRAFT_78360</name>
</gene>
<sequence>MPPPQTRTPLQRSRDLEIAKRQFTFLVSITATIFILCPECLRIYRNLCIVPALAWLTGFAFDLINSLSNTLDNAPTLLKYFIPDMNIPITAPFDQICTSVGPIISKASSYARLMALEAKARIVALRQVVLLVLANWFLRQLGLDPIGENSGRESEDGAPGPAPISDRWFGLLVMTPPVHDYGSLPLDPKTSERSQPIPWDSHETSSIPSISPPSDFRVHLSFCLVPKTIWESPETTLAEKLKAGLYWDMRGEDCGSDGEIWAQARVQRITGIEILGLVDEEQDTVNACHAYFASLQQDWKYMKISWNDVDFAIILGFLNTGPQVTQRMKELFACFSRLRINQALAARANLSRKGFLACWCVSATAGAVTFLTGGLAAPITGPLFVGGCFSGLGVGLAGDSILAHDMKMWKRRIEGCQDLQRRFPQLEEIFQDEG</sequence>
<dbReference type="AlphaFoldDB" id="C7ZFL0"/>
<dbReference type="KEGG" id="nhe:NECHADRAFT_78360"/>
<evidence type="ECO:0000313" key="3">
    <source>
        <dbReference type="EMBL" id="EEU37262.1"/>
    </source>
</evidence>
<dbReference type="OMA" id="TIPMMMG"/>
<dbReference type="RefSeq" id="XP_003042975.1">
    <property type="nucleotide sequence ID" value="XM_003042929.1"/>
</dbReference>
<feature type="region of interest" description="Disordered" evidence="1">
    <location>
        <begin position="183"/>
        <end position="205"/>
    </location>
</feature>
<name>C7ZFL0_FUSV7</name>
<reference evidence="3 4" key="1">
    <citation type="journal article" date="2009" name="PLoS Genet.">
        <title>The genome of Nectria haematococca: contribution of supernumerary chromosomes to gene expansion.</title>
        <authorList>
            <person name="Coleman J.J."/>
            <person name="Rounsley S.D."/>
            <person name="Rodriguez-Carres M."/>
            <person name="Kuo A."/>
            <person name="Wasmann C.C."/>
            <person name="Grimwood J."/>
            <person name="Schmutz J."/>
            <person name="Taga M."/>
            <person name="White G.J."/>
            <person name="Zhou S."/>
            <person name="Schwartz D.C."/>
            <person name="Freitag M."/>
            <person name="Ma L.J."/>
            <person name="Danchin E.G."/>
            <person name="Henrissat B."/>
            <person name="Coutinho P.M."/>
            <person name="Nelson D.R."/>
            <person name="Straney D."/>
            <person name="Napoli C.A."/>
            <person name="Barker B.M."/>
            <person name="Gribskov M."/>
            <person name="Rep M."/>
            <person name="Kroken S."/>
            <person name="Molnar I."/>
            <person name="Rensing C."/>
            <person name="Kennell J.C."/>
            <person name="Zamora J."/>
            <person name="Farman M.L."/>
            <person name="Selker E.U."/>
            <person name="Salamov A."/>
            <person name="Shapiro H."/>
            <person name="Pangilinan J."/>
            <person name="Lindquist E."/>
            <person name="Lamers C."/>
            <person name="Grigoriev I.V."/>
            <person name="Geiser D.M."/>
            <person name="Covert S.F."/>
            <person name="Temporini E."/>
            <person name="Vanetten H.D."/>
        </authorList>
    </citation>
    <scope>NUCLEOTIDE SEQUENCE [LARGE SCALE GENOMIC DNA]</scope>
    <source>
        <strain evidence="4">ATCC MYA-4622 / CBS 123669 / FGSC 9596 / NRRL 45880 / 77-13-4</strain>
    </source>
</reference>
<feature type="transmembrane region" description="Helical" evidence="2">
    <location>
        <begin position="356"/>
        <end position="377"/>
    </location>
</feature>
<keyword evidence="2" id="KW-0472">Membrane</keyword>
<feature type="transmembrane region" description="Helical" evidence="2">
    <location>
        <begin position="383"/>
        <end position="402"/>
    </location>
</feature>
<protein>
    <submittedName>
        <fullName evidence="3">Uncharacterized protein</fullName>
    </submittedName>
</protein>
<keyword evidence="2" id="KW-0812">Transmembrane</keyword>
<evidence type="ECO:0000256" key="1">
    <source>
        <dbReference type="SAM" id="MobiDB-lite"/>
    </source>
</evidence>
<dbReference type="GeneID" id="9665093"/>
<evidence type="ECO:0000313" key="4">
    <source>
        <dbReference type="Proteomes" id="UP000005206"/>
    </source>
</evidence>
<dbReference type="InParanoid" id="C7ZFL0"/>
<dbReference type="OrthoDB" id="4583723at2759"/>
<feature type="transmembrane region" description="Helical" evidence="2">
    <location>
        <begin position="23"/>
        <end position="41"/>
    </location>
</feature>
<accession>C7ZFL0</accession>
<dbReference type="HOGENOM" id="CLU_631670_0_0_1"/>
<dbReference type="VEuPathDB" id="FungiDB:NECHADRAFT_78360"/>
<dbReference type="eggNOG" id="ENOG502QYJC">
    <property type="taxonomic scope" value="Eukaryota"/>
</dbReference>
<evidence type="ECO:0000256" key="2">
    <source>
        <dbReference type="SAM" id="Phobius"/>
    </source>
</evidence>